<accession>A0A0S4J7X0</accession>
<evidence type="ECO:0000256" key="1">
    <source>
        <dbReference type="ARBA" id="ARBA00004123"/>
    </source>
</evidence>
<sequence>MASRGVVSPSDSVAAFSNMLRCAFSTIAFLRGFCHAESFRDVQVGGMAFKRIIPQLTDDSAEANKIYEWIEGVIDAFKNGYLQQVSLQAYSADAFPRRELLEVYSFSVTKGAGGIPIIGAKCVQNCSATQTQKEVLCISSQQPYYGAGEMQSEPMFTKEALRTVIATMLHDLVVALEAMPTPDTQRCIGMRITYQEDATPPDYEPPHFAPVSRQQVLSDMARERLLSVARHCDGTSGYHNVDIGVMYQPPHPPEVYYDNDDATQASQDLCSADFQHEGEAVGDSTTSQQQQSFSSHHNNQNHGVLGYATCV</sequence>
<dbReference type="OrthoDB" id="1928087at2759"/>
<dbReference type="SUPFAM" id="SSF56019">
    <property type="entry name" value="The spindle assembly checkpoint protein mad2"/>
    <property type="match status" value="1"/>
</dbReference>
<evidence type="ECO:0000256" key="6">
    <source>
        <dbReference type="SAM" id="MobiDB-lite"/>
    </source>
</evidence>
<dbReference type="AlphaFoldDB" id="A0A0S4J7X0"/>
<evidence type="ECO:0000256" key="2">
    <source>
        <dbReference type="ARBA" id="ARBA00004286"/>
    </source>
</evidence>
<protein>
    <recommendedName>
        <fullName evidence="7">HORMA domain-containing protein</fullName>
    </recommendedName>
</protein>
<reference evidence="9" key="1">
    <citation type="submission" date="2015-09" db="EMBL/GenBank/DDBJ databases">
        <authorList>
            <consortium name="Pathogen Informatics"/>
        </authorList>
    </citation>
    <scope>NUCLEOTIDE SEQUENCE [LARGE SCALE GENOMIC DNA]</scope>
    <source>
        <strain evidence="9">Lake Konstanz</strain>
    </source>
</reference>
<dbReference type="PANTHER" id="PTHR48225">
    <property type="entry name" value="HORMA DOMAIN-CONTAINING PROTEIN 1"/>
    <property type="match status" value="1"/>
</dbReference>
<organism evidence="8 9">
    <name type="scientific">Bodo saltans</name>
    <name type="common">Flagellated protozoan</name>
    <dbReference type="NCBI Taxonomy" id="75058"/>
    <lineage>
        <taxon>Eukaryota</taxon>
        <taxon>Discoba</taxon>
        <taxon>Euglenozoa</taxon>
        <taxon>Kinetoplastea</taxon>
        <taxon>Metakinetoplastina</taxon>
        <taxon>Eubodonida</taxon>
        <taxon>Bodonidae</taxon>
        <taxon>Bodo</taxon>
    </lineage>
</organism>
<dbReference type="InterPro" id="IPR036570">
    <property type="entry name" value="HORMA_dom_sf"/>
</dbReference>
<name>A0A0S4J7X0_BODSA</name>
<dbReference type="GO" id="GO:0051321">
    <property type="term" value="P:meiotic cell cycle"/>
    <property type="evidence" value="ECO:0007669"/>
    <property type="project" value="UniProtKB-KW"/>
</dbReference>
<feature type="region of interest" description="Disordered" evidence="6">
    <location>
        <begin position="276"/>
        <end position="300"/>
    </location>
</feature>
<dbReference type="PANTHER" id="PTHR48225:SF7">
    <property type="entry name" value="MEIOSIS-SPECIFIC PROTEIN HOP1"/>
    <property type="match status" value="1"/>
</dbReference>
<keyword evidence="5" id="KW-0469">Meiosis</keyword>
<gene>
    <name evidence="8" type="ORF">BSAL_09645</name>
</gene>
<keyword evidence="4" id="KW-0539">Nucleus</keyword>
<evidence type="ECO:0000313" key="8">
    <source>
        <dbReference type="EMBL" id="CUG87340.1"/>
    </source>
</evidence>
<dbReference type="PROSITE" id="PS50815">
    <property type="entry name" value="HORMA"/>
    <property type="match status" value="1"/>
</dbReference>
<proteinExistence type="predicted"/>
<dbReference type="Pfam" id="PF02301">
    <property type="entry name" value="HORMA"/>
    <property type="match status" value="1"/>
</dbReference>
<evidence type="ECO:0000256" key="5">
    <source>
        <dbReference type="ARBA" id="ARBA00023254"/>
    </source>
</evidence>
<dbReference type="GO" id="GO:0005694">
    <property type="term" value="C:chromosome"/>
    <property type="evidence" value="ECO:0007669"/>
    <property type="project" value="UniProtKB-SubCell"/>
</dbReference>
<evidence type="ECO:0000256" key="4">
    <source>
        <dbReference type="ARBA" id="ARBA00023242"/>
    </source>
</evidence>
<dbReference type="InterPro" id="IPR051294">
    <property type="entry name" value="HORMA_MeioticProgression"/>
</dbReference>
<feature type="compositionally biased region" description="Low complexity" evidence="6">
    <location>
        <begin position="284"/>
        <end position="300"/>
    </location>
</feature>
<keyword evidence="9" id="KW-1185">Reference proteome</keyword>
<evidence type="ECO:0000256" key="3">
    <source>
        <dbReference type="ARBA" id="ARBA00022454"/>
    </source>
</evidence>
<evidence type="ECO:0000313" key="9">
    <source>
        <dbReference type="Proteomes" id="UP000051952"/>
    </source>
</evidence>
<dbReference type="VEuPathDB" id="TriTrypDB:BSAL_09645"/>
<dbReference type="InterPro" id="IPR003511">
    <property type="entry name" value="HORMA_dom"/>
</dbReference>
<comment type="subcellular location">
    <subcellularLocation>
        <location evidence="2">Chromosome</location>
    </subcellularLocation>
    <subcellularLocation>
        <location evidence="1">Nucleus</location>
    </subcellularLocation>
</comment>
<dbReference type="Gene3D" id="3.30.900.10">
    <property type="entry name" value="HORMA domain"/>
    <property type="match status" value="1"/>
</dbReference>
<dbReference type="EMBL" id="CYKH01001500">
    <property type="protein sequence ID" value="CUG87340.1"/>
    <property type="molecule type" value="Genomic_DNA"/>
</dbReference>
<evidence type="ECO:0000259" key="7">
    <source>
        <dbReference type="PROSITE" id="PS50815"/>
    </source>
</evidence>
<dbReference type="Proteomes" id="UP000051952">
    <property type="component" value="Unassembled WGS sequence"/>
</dbReference>
<keyword evidence="3" id="KW-0158">Chromosome</keyword>
<feature type="domain" description="HORMA" evidence="7">
    <location>
        <begin position="10"/>
        <end position="245"/>
    </location>
</feature>
<dbReference type="GO" id="GO:0005634">
    <property type="term" value="C:nucleus"/>
    <property type="evidence" value="ECO:0007669"/>
    <property type="project" value="UniProtKB-SubCell"/>
</dbReference>